<sequence>MPSEDEYLEDTVRLWQNKKAKSKSASKQQQRDAAAGRIPQLCKERRRVISPVPAKQRKWRPRQNPRLSRDDYIVVVKPRVPCELRTFVPADRGHQALPRCTDHHANSSVADLGAKHLGLQHHHFAFGTATSLGLPAASGGSAAARSSPCKDTKGYVFRAGSGDSRGHEVTPLPLLPLRGDVYLPLQENVASFIDLRSVQTLLRPDVRNVGPSHL</sequence>
<dbReference type="Proteomes" id="UP000821845">
    <property type="component" value="Chromosome 6"/>
</dbReference>
<comment type="caution">
    <text evidence="1">The sequence shown here is derived from an EMBL/GenBank/DDBJ whole genome shotgun (WGS) entry which is preliminary data.</text>
</comment>
<reference evidence="1" key="1">
    <citation type="submission" date="2020-05" db="EMBL/GenBank/DDBJ databases">
        <title>Large-scale comparative analyses of tick genomes elucidate their genetic diversity and vector capacities.</title>
        <authorList>
            <person name="Jia N."/>
            <person name="Wang J."/>
            <person name="Shi W."/>
            <person name="Du L."/>
            <person name="Sun Y."/>
            <person name="Zhan W."/>
            <person name="Jiang J."/>
            <person name="Wang Q."/>
            <person name="Zhang B."/>
            <person name="Ji P."/>
            <person name="Sakyi L.B."/>
            <person name="Cui X."/>
            <person name="Yuan T."/>
            <person name="Jiang B."/>
            <person name="Yang W."/>
            <person name="Lam T.T.-Y."/>
            <person name="Chang Q."/>
            <person name="Ding S."/>
            <person name="Wang X."/>
            <person name="Zhu J."/>
            <person name="Ruan X."/>
            <person name="Zhao L."/>
            <person name="Wei J."/>
            <person name="Que T."/>
            <person name="Du C."/>
            <person name="Cheng J."/>
            <person name="Dai P."/>
            <person name="Han X."/>
            <person name="Huang E."/>
            <person name="Gao Y."/>
            <person name="Liu J."/>
            <person name="Shao H."/>
            <person name="Ye R."/>
            <person name="Li L."/>
            <person name="Wei W."/>
            <person name="Wang X."/>
            <person name="Wang C."/>
            <person name="Yang T."/>
            <person name="Huo Q."/>
            <person name="Li W."/>
            <person name="Guo W."/>
            <person name="Chen H."/>
            <person name="Zhou L."/>
            <person name="Ni X."/>
            <person name="Tian J."/>
            <person name="Zhou Y."/>
            <person name="Sheng Y."/>
            <person name="Liu T."/>
            <person name="Pan Y."/>
            <person name="Xia L."/>
            <person name="Li J."/>
            <person name="Zhao F."/>
            <person name="Cao W."/>
        </authorList>
    </citation>
    <scope>NUCLEOTIDE SEQUENCE</scope>
    <source>
        <strain evidence="1">Hyas-2018</strain>
    </source>
</reference>
<organism evidence="1 2">
    <name type="scientific">Hyalomma asiaticum</name>
    <name type="common">Tick</name>
    <dbReference type="NCBI Taxonomy" id="266040"/>
    <lineage>
        <taxon>Eukaryota</taxon>
        <taxon>Metazoa</taxon>
        <taxon>Ecdysozoa</taxon>
        <taxon>Arthropoda</taxon>
        <taxon>Chelicerata</taxon>
        <taxon>Arachnida</taxon>
        <taxon>Acari</taxon>
        <taxon>Parasitiformes</taxon>
        <taxon>Ixodida</taxon>
        <taxon>Ixodoidea</taxon>
        <taxon>Ixodidae</taxon>
        <taxon>Hyalomminae</taxon>
        <taxon>Hyalomma</taxon>
    </lineage>
</organism>
<name>A0ACB7S8R3_HYAAI</name>
<proteinExistence type="predicted"/>
<keyword evidence="2" id="KW-1185">Reference proteome</keyword>
<accession>A0ACB7S8R3</accession>
<gene>
    <name evidence="1" type="ORF">HPB50_023755</name>
</gene>
<evidence type="ECO:0000313" key="1">
    <source>
        <dbReference type="EMBL" id="KAH6929124.1"/>
    </source>
</evidence>
<evidence type="ECO:0000313" key="2">
    <source>
        <dbReference type="Proteomes" id="UP000821845"/>
    </source>
</evidence>
<protein>
    <submittedName>
        <fullName evidence="1">Uncharacterized protein</fullName>
    </submittedName>
</protein>
<dbReference type="EMBL" id="CM023486">
    <property type="protein sequence ID" value="KAH6929124.1"/>
    <property type="molecule type" value="Genomic_DNA"/>
</dbReference>